<dbReference type="PANTHER" id="PTHR10859:SF114">
    <property type="entry name" value="DOLICHOL-PHOSPHATE MANNOSYLTRANSFERASE"/>
    <property type="match status" value="1"/>
</dbReference>
<feature type="transmembrane region" description="Helical" evidence="5">
    <location>
        <begin position="325"/>
        <end position="347"/>
    </location>
</feature>
<evidence type="ECO:0000313" key="9">
    <source>
        <dbReference type="Proteomes" id="UP000516404"/>
    </source>
</evidence>
<evidence type="ECO:0000256" key="4">
    <source>
        <dbReference type="ARBA" id="ARBA00023136"/>
    </source>
</evidence>
<feature type="domain" description="Glycosyltransferase 2-like" evidence="6">
    <location>
        <begin position="3"/>
        <end position="108"/>
    </location>
</feature>
<feature type="transmembrane region" description="Helical" evidence="5">
    <location>
        <begin position="301"/>
        <end position="319"/>
    </location>
</feature>
<dbReference type="SUPFAM" id="SSF53448">
    <property type="entry name" value="Nucleotide-diphospho-sugar transferases"/>
    <property type="match status" value="1"/>
</dbReference>
<dbReference type="InterPro" id="IPR029044">
    <property type="entry name" value="Nucleotide-diphossugar_trans"/>
</dbReference>
<organism evidence="8 9">
    <name type="scientific">Rothia terrae</name>
    <dbReference type="NCBI Taxonomy" id="396015"/>
    <lineage>
        <taxon>Bacteria</taxon>
        <taxon>Bacillati</taxon>
        <taxon>Actinomycetota</taxon>
        <taxon>Actinomycetes</taxon>
        <taxon>Micrococcales</taxon>
        <taxon>Micrococcaceae</taxon>
        <taxon>Rothia</taxon>
    </lineage>
</organism>
<dbReference type="Proteomes" id="UP000516404">
    <property type="component" value="Chromosome"/>
</dbReference>
<gene>
    <name evidence="8" type="ORF">IDM49_02315</name>
</gene>
<dbReference type="GO" id="GO:0006487">
    <property type="term" value="P:protein N-linked glycosylation"/>
    <property type="evidence" value="ECO:0007669"/>
    <property type="project" value="TreeGrafter"/>
</dbReference>
<dbReference type="KEGG" id="rter:IDM49_02315"/>
<keyword evidence="2 5" id="KW-0812">Transmembrane</keyword>
<dbReference type="RefSeq" id="WP_190724888.1">
    <property type="nucleotide sequence ID" value="NZ_CP061539.1"/>
</dbReference>
<sequence>MIIMIPAYKPDHSLVALCTELADEAQSRGACIELLVIDDGSGAEFAPIFDRVRNTARTPVTVLKLPENRGKGGALRAGFEWVQLHHPGQSVVTADADGQHLPADILTVGAATESYKLVGTSAIVLGVRTLDDQKTKGQKVPLRSRIGNTATIGFFALATGRKIADTQTGLRGFTPDVLDWVISVPGNRYEYEFSTLLRVTRTDIVLDQVPIVKVYEPGNPTSHFRPVRDSLRIYAPLFIFLAASFAGFITDTLALLFLVSCGLNIIAAVVGARIFSASINFAINRWAMHDGGKRPSTRSSVVRYSVLALMLLALNAGLLEALTWAGIHLLVAKILVELTLIPVSFAVQKRWVFSAASSVQAKPKKLTQQPEHQRIKVSVYPL</sequence>
<name>A0A7H2BEP5_9MICC</name>
<evidence type="ECO:0000259" key="7">
    <source>
        <dbReference type="Pfam" id="PF04138"/>
    </source>
</evidence>
<dbReference type="GO" id="GO:0016020">
    <property type="term" value="C:membrane"/>
    <property type="evidence" value="ECO:0007669"/>
    <property type="project" value="UniProtKB-SubCell"/>
</dbReference>
<dbReference type="InterPro" id="IPR001173">
    <property type="entry name" value="Glyco_trans_2-like"/>
</dbReference>
<dbReference type="GeneID" id="96623058"/>
<dbReference type="CDD" id="cd04179">
    <property type="entry name" value="DPM_DPG-synthase_like"/>
    <property type="match status" value="1"/>
</dbReference>
<feature type="transmembrane region" description="Helical" evidence="5">
    <location>
        <begin position="255"/>
        <end position="281"/>
    </location>
</feature>
<feature type="domain" description="GtrA/DPMS transmembrane" evidence="7">
    <location>
        <begin position="240"/>
        <end position="353"/>
    </location>
</feature>
<evidence type="ECO:0000256" key="2">
    <source>
        <dbReference type="ARBA" id="ARBA00022692"/>
    </source>
</evidence>
<comment type="subcellular location">
    <subcellularLocation>
        <location evidence="1">Membrane</location>
        <topology evidence="1">Multi-pass membrane protein</topology>
    </subcellularLocation>
</comment>
<keyword evidence="8" id="KW-0808">Transferase</keyword>
<accession>A0A7H2BEP5</accession>
<dbReference type="GO" id="GO:0000271">
    <property type="term" value="P:polysaccharide biosynthetic process"/>
    <property type="evidence" value="ECO:0007669"/>
    <property type="project" value="InterPro"/>
</dbReference>
<dbReference type="Gene3D" id="3.90.550.10">
    <property type="entry name" value="Spore Coat Polysaccharide Biosynthesis Protein SpsA, Chain A"/>
    <property type="match status" value="1"/>
</dbReference>
<evidence type="ECO:0000256" key="1">
    <source>
        <dbReference type="ARBA" id="ARBA00004141"/>
    </source>
</evidence>
<evidence type="ECO:0000256" key="5">
    <source>
        <dbReference type="SAM" id="Phobius"/>
    </source>
</evidence>
<evidence type="ECO:0000313" key="8">
    <source>
        <dbReference type="EMBL" id="QNV38141.1"/>
    </source>
</evidence>
<dbReference type="EMBL" id="CP061539">
    <property type="protein sequence ID" value="QNV38141.1"/>
    <property type="molecule type" value="Genomic_DNA"/>
</dbReference>
<dbReference type="InterPro" id="IPR007267">
    <property type="entry name" value="GtrA_DPMS_TM"/>
</dbReference>
<keyword evidence="4 5" id="KW-0472">Membrane</keyword>
<evidence type="ECO:0000256" key="3">
    <source>
        <dbReference type="ARBA" id="ARBA00022989"/>
    </source>
</evidence>
<proteinExistence type="predicted"/>
<dbReference type="PANTHER" id="PTHR10859">
    <property type="entry name" value="GLYCOSYL TRANSFERASE"/>
    <property type="match status" value="1"/>
</dbReference>
<dbReference type="AlphaFoldDB" id="A0A7H2BEP5"/>
<keyword evidence="9" id="KW-1185">Reference proteome</keyword>
<keyword evidence="3 5" id="KW-1133">Transmembrane helix</keyword>
<protein>
    <submittedName>
        <fullName evidence="8">Glycosyltransferase</fullName>
    </submittedName>
</protein>
<feature type="transmembrane region" description="Helical" evidence="5">
    <location>
        <begin position="231"/>
        <end position="249"/>
    </location>
</feature>
<dbReference type="GO" id="GO:0016740">
    <property type="term" value="F:transferase activity"/>
    <property type="evidence" value="ECO:0007669"/>
    <property type="project" value="UniProtKB-KW"/>
</dbReference>
<evidence type="ECO:0000259" key="6">
    <source>
        <dbReference type="Pfam" id="PF00535"/>
    </source>
</evidence>
<reference evidence="8 9" key="1">
    <citation type="submission" date="2020-09" db="EMBL/GenBank/DDBJ databases">
        <title>Investigation of environmental microbes.</title>
        <authorList>
            <person name="Ou Y."/>
            <person name="Kang Q."/>
        </authorList>
    </citation>
    <scope>NUCLEOTIDE SEQUENCE [LARGE SCALE GENOMIC DNA]</scope>
    <source>
        <strain evidence="8 9">KJZ-14</strain>
    </source>
</reference>
<dbReference type="Pfam" id="PF04138">
    <property type="entry name" value="GtrA_DPMS_TM"/>
    <property type="match status" value="1"/>
</dbReference>
<dbReference type="Pfam" id="PF00535">
    <property type="entry name" value="Glycos_transf_2"/>
    <property type="match status" value="1"/>
</dbReference>